<accession>A0A9P3PK56</accession>
<protein>
    <submittedName>
        <fullName evidence="1">Uncharacterized protein</fullName>
    </submittedName>
</protein>
<dbReference type="AlphaFoldDB" id="A0A9P3PK56"/>
<reference evidence="1" key="1">
    <citation type="submission" date="2022-07" db="EMBL/GenBank/DDBJ databases">
        <title>The genome of Lyophyllum shimeji provides insight into the initial evolution of ectomycorrhizal fungal genome.</title>
        <authorList>
            <person name="Kobayashi Y."/>
            <person name="Shibata T."/>
            <person name="Hirakawa H."/>
            <person name="Shigenobu S."/>
            <person name="Nishiyama T."/>
            <person name="Yamada A."/>
            <person name="Hasebe M."/>
            <person name="Kawaguchi M."/>
        </authorList>
    </citation>
    <scope>NUCLEOTIDE SEQUENCE</scope>
    <source>
        <strain evidence="1">AT787</strain>
    </source>
</reference>
<evidence type="ECO:0000313" key="1">
    <source>
        <dbReference type="EMBL" id="GLB36944.1"/>
    </source>
</evidence>
<evidence type="ECO:0000313" key="2">
    <source>
        <dbReference type="Proteomes" id="UP001063166"/>
    </source>
</evidence>
<name>A0A9P3PK56_LYOSH</name>
<dbReference type="EMBL" id="BRPK01000003">
    <property type="protein sequence ID" value="GLB36944.1"/>
    <property type="molecule type" value="Genomic_DNA"/>
</dbReference>
<comment type="caution">
    <text evidence="1">The sequence shown here is derived from an EMBL/GenBank/DDBJ whole genome shotgun (WGS) entry which is preliminary data.</text>
</comment>
<dbReference type="Proteomes" id="UP001063166">
    <property type="component" value="Unassembled WGS sequence"/>
</dbReference>
<organism evidence="1 2">
    <name type="scientific">Lyophyllum shimeji</name>
    <name type="common">Hon-shimeji</name>
    <name type="synonym">Tricholoma shimeji</name>
    <dbReference type="NCBI Taxonomy" id="47721"/>
    <lineage>
        <taxon>Eukaryota</taxon>
        <taxon>Fungi</taxon>
        <taxon>Dikarya</taxon>
        <taxon>Basidiomycota</taxon>
        <taxon>Agaricomycotina</taxon>
        <taxon>Agaricomycetes</taxon>
        <taxon>Agaricomycetidae</taxon>
        <taxon>Agaricales</taxon>
        <taxon>Tricholomatineae</taxon>
        <taxon>Lyophyllaceae</taxon>
        <taxon>Lyophyllum</taxon>
    </lineage>
</organism>
<sequence>MDQGKQTVANGPDEAYKPKQGLVAIATTRFARGRSLPNPNPRYGNICATSLDIETLDLGTLTVLEMLQVDFDCWPNIARLTTMLNTLPKPSLLRQMTLTTAEMSRREDWRSGDQFSSVVSDMVRGNGTGGMSVVIVGGVDV</sequence>
<keyword evidence="2" id="KW-1185">Reference proteome</keyword>
<gene>
    <name evidence="1" type="ORF">LshimejAT787_0312310</name>
</gene>
<proteinExistence type="predicted"/>